<feature type="compositionally biased region" description="Basic and acidic residues" evidence="1">
    <location>
        <begin position="1"/>
        <end position="10"/>
    </location>
</feature>
<evidence type="ECO:0000256" key="1">
    <source>
        <dbReference type="SAM" id="MobiDB-lite"/>
    </source>
</evidence>
<accession>A0A382S3A7</accession>
<dbReference type="EMBL" id="UINC01126122">
    <property type="protein sequence ID" value="SVD04404.1"/>
    <property type="molecule type" value="Genomic_DNA"/>
</dbReference>
<sequence length="37" mass="4283">MSKGTGDHRVYASQTAGNKKNPLDWKTKIKYMRKVFP</sequence>
<feature type="region of interest" description="Disordered" evidence="1">
    <location>
        <begin position="1"/>
        <end position="22"/>
    </location>
</feature>
<gene>
    <name evidence="2" type="ORF">METZ01_LOCUS357258</name>
</gene>
<dbReference type="AlphaFoldDB" id="A0A382S3A7"/>
<reference evidence="2" key="1">
    <citation type="submission" date="2018-05" db="EMBL/GenBank/DDBJ databases">
        <authorList>
            <person name="Lanie J.A."/>
            <person name="Ng W.-L."/>
            <person name="Kazmierczak K.M."/>
            <person name="Andrzejewski T.M."/>
            <person name="Davidsen T.M."/>
            <person name="Wayne K.J."/>
            <person name="Tettelin H."/>
            <person name="Glass J.I."/>
            <person name="Rusch D."/>
            <person name="Podicherti R."/>
            <person name="Tsui H.-C.T."/>
            <person name="Winkler M.E."/>
        </authorList>
    </citation>
    <scope>NUCLEOTIDE SEQUENCE</scope>
</reference>
<evidence type="ECO:0000313" key="2">
    <source>
        <dbReference type="EMBL" id="SVD04404.1"/>
    </source>
</evidence>
<name>A0A382S3A7_9ZZZZ</name>
<protein>
    <submittedName>
        <fullName evidence="2">Uncharacterized protein</fullName>
    </submittedName>
</protein>
<feature type="non-terminal residue" evidence="2">
    <location>
        <position position="37"/>
    </location>
</feature>
<proteinExistence type="predicted"/>
<organism evidence="2">
    <name type="scientific">marine metagenome</name>
    <dbReference type="NCBI Taxonomy" id="408172"/>
    <lineage>
        <taxon>unclassified sequences</taxon>
        <taxon>metagenomes</taxon>
        <taxon>ecological metagenomes</taxon>
    </lineage>
</organism>